<evidence type="ECO:0000256" key="2">
    <source>
        <dbReference type="ARBA" id="ARBA00022692"/>
    </source>
</evidence>
<dbReference type="EMBL" id="JAKROA010000002">
    <property type="protein sequence ID" value="KAL5111002.1"/>
    <property type="molecule type" value="Genomic_DNA"/>
</dbReference>
<keyword evidence="4 12" id="KW-1133">Transmembrane helix</keyword>
<feature type="coiled-coil region" evidence="11">
    <location>
        <begin position="87"/>
        <end position="114"/>
    </location>
</feature>
<dbReference type="Proteomes" id="UP001651158">
    <property type="component" value="Unassembled WGS sequence"/>
</dbReference>
<evidence type="ECO:0000256" key="10">
    <source>
        <dbReference type="PIRNR" id="PIRNR028865"/>
    </source>
</evidence>
<keyword evidence="3 10" id="KW-0653">Protein transport</keyword>
<keyword evidence="2 12" id="KW-0812">Transmembrane</keyword>
<evidence type="ECO:0000256" key="9">
    <source>
        <dbReference type="ARBA" id="ARBA00038172"/>
    </source>
</evidence>
<keyword evidence="1 10" id="KW-0813">Transport</keyword>
<evidence type="ECO:0000256" key="8">
    <source>
        <dbReference type="ARBA" id="ARBA00037862"/>
    </source>
</evidence>
<name>A0ABR4QN85_9CEST</name>
<evidence type="ECO:0000256" key="1">
    <source>
        <dbReference type="ARBA" id="ARBA00022448"/>
    </source>
</evidence>
<dbReference type="PIRSF" id="PIRSF028865">
    <property type="entry name" value="Membrin-2"/>
    <property type="match status" value="1"/>
</dbReference>
<gene>
    <name evidence="13" type="ORF">TcWFU_009975</name>
</gene>
<keyword evidence="5" id="KW-0333">Golgi apparatus</keyword>
<evidence type="ECO:0000256" key="6">
    <source>
        <dbReference type="ARBA" id="ARBA00023136"/>
    </source>
</evidence>
<keyword evidence="14" id="KW-1185">Reference proteome</keyword>
<evidence type="ECO:0000256" key="7">
    <source>
        <dbReference type="ARBA" id="ARBA00037078"/>
    </source>
</evidence>
<feature type="transmembrane region" description="Helical" evidence="12">
    <location>
        <begin position="211"/>
        <end position="231"/>
    </location>
</feature>
<evidence type="ECO:0000256" key="4">
    <source>
        <dbReference type="ARBA" id="ARBA00022989"/>
    </source>
</evidence>
<comment type="subcellular location">
    <subcellularLocation>
        <location evidence="8">Golgi apparatus</location>
        <location evidence="8">cis-Golgi network membrane</location>
        <topology evidence="8">Single-pass type IV membrane protein</topology>
    </subcellularLocation>
</comment>
<dbReference type="PANTHER" id="PTHR21230:SF1">
    <property type="entry name" value="GOLGI SNAP RECEPTOR COMPLEX MEMBER 2"/>
    <property type="match status" value="1"/>
</dbReference>
<evidence type="ECO:0000313" key="13">
    <source>
        <dbReference type="EMBL" id="KAL5111002.1"/>
    </source>
</evidence>
<accession>A0ABR4QN85</accession>
<dbReference type="CDD" id="cd15863">
    <property type="entry name" value="SNARE_GS27"/>
    <property type="match status" value="1"/>
</dbReference>
<dbReference type="PANTHER" id="PTHR21230">
    <property type="entry name" value="VESICLE TRANSPORT V-SNARE PROTEIN VTI1-RELATED"/>
    <property type="match status" value="1"/>
</dbReference>
<comment type="function">
    <text evidence="7 10">Involved in transport of proteins from the cis/medial-Golgi to the trans-Golgi network.</text>
</comment>
<keyword evidence="13" id="KW-0675">Receptor</keyword>
<comment type="similarity">
    <text evidence="9 10">Belongs to the GOSR2 family.</text>
</comment>
<keyword evidence="11" id="KW-0175">Coiled coil</keyword>
<sequence>MQDIASIRCSRLANLKNGLWMICVFDLSELEHLIRSLRSIDSDKNSIARKEGQIIQNLDLALSNCQRLRVLSNNEPLSKRKQVELAVNHIQSECQHLRTNLQALQRKRAAQEQELINRASLFASSVGVTAANSDATVLQIDTEVTEFSRLQAVSRRLDEMLLGGSASLEALKFQGSTLKNSHRRLLDLANTLGLSNTVMRLIQRRGYQDKVLFYVLAGGTLVAMYFIWYFIRG</sequence>
<evidence type="ECO:0000313" key="14">
    <source>
        <dbReference type="Proteomes" id="UP001651158"/>
    </source>
</evidence>
<dbReference type="InterPro" id="IPR027027">
    <property type="entry name" value="GOSR2/Membrin/Bos1"/>
</dbReference>
<reference evidence="13 14" key="1">
    <citation type="journal article" date="2022" name="Front. Cell. Infect. Microbiol.">
        <title>The Genomes of Two Strains of Taenia crassiceps the Animal Model for the Study of Human Cysticercosis.</title>
        <authorList>
            <person name="Bobes R.J."/>
            <person name="Estrada K."/>
            <person name="Rios-Valencia D.G."/>
            <person name="Calderon-Gallegos A."/>
            <person name="de la Torre P."/>
            <person name="Carrero J.C."/>
            <person name="Sanchez-Flores A."/>
            <person name="Laclette J.P."/>
        </authorList>
    </citation>
    <scope>NUCLEOTIDE SEQUENCE [LARGE SCALE GENOMIC DNA]</scope>
    <source>
        <strain evidence="13">WFUcys</strain>
    </source>
</reference>
<organism evidence="13 14">
    <name type="scientific">Taenia crassiceps</name>
    <dbReference type="NCBI Taxonomy" id="6207"/>
    <lineage>
        <taxon>Eukaryota</taxon>
        <taxon>Metazoa</taxon>
        <taxon>Spiralia</taxon>
        <taxon>Lophotrochozoa</taxon>
        <taxon>Platyhelminthes</taxon>
        <taxon>Cestoda</taxon>
        <taxon>Eucestoda</taxon>
        <taxon>Cyclophyllidea</taxon>
        <taxon>Taeniidae</taxon>
        <taxon>Taenia</taxon>
    </lineage>
</organism>
<evidence type="ECO:0000256" key="11">
    <source>
        <dbReference type="SAM" id="Coils"/>
    </source>
</evidence>
<evidence type="ECO:0000256" key="12">
    <source>
        <dbReference type="SAM" id="Phobius"/>
    </source>
</evidence>
<evidence type="ECO:0000256" key="5">
    <source>
        <dbReference type="ARBA" id="ARBA00023034"/>
    </source>
</evidence>
<protein>
    <submittedName>
        <fullName evidence="13">Golgi SNAP receptor complex member 2</fullName>
    </submittedName>
</protein>
<proteinExistence type="inferred from homology"/>
<dbReference type="Pfam" id="PF12352">
    <property type="entry name" value="V-SNARE_C"/>
    <property type="match status" value="1"/>
</dbReference>
<keyword evidence="6 10" id="KW-0472">Membrane</keyword>
<evidence type="ECO:0000256" key="3">
    <source>
        <dbReference type="ARBA" id="ARBA00022927"/>
    </source>
</evidence>
<comment type="caution">
    <text evidence="13">The sequence shown here is derived from an EMBL/GenBank/DDBJ whole genome shotgun (WGS) entry which is preliminary data.</text>
</comment>